<gene>
    <name evidence="2" type="ORF">CAEBREN_31891</name>
</gene>
<keyword evidence="1" id="KW-0732">Signal</keyword>
<reference evidence="3" key="1">
    <citation type="submission" date="2011-07" db="EMBL/GenBank/DDBJ databases">
        <authorList>
            <consortium name="Caenorhabditis brenneri Sequencing and Analysis Consortium"/>
            <person name="Wilson R.K."/>
        </authorList>
    </citation>
    <scope>NUCLEOTIDE SEQUENCE [LARGE SCALE GENOMIC DNA]</scope>
    <source>
        <strain evidence="3">PB2801</strain>
    </source>
</reference>
<organism evidence="3">
    <name type="scientific">Caenorhabditis brenneri</name>
    <name type="common">Nematode worm</name>
    <dbReference type="NCBI Taxonomy" id="135651"/>
    <lineage>
        <taxon>Eukaryota</taxon>
        <taxon>Metazoa</taxon>
        <taxon>Ecdysozoa</taxon>
        <taxon>Nematoda</taxon>
        <taxon>Chromadorea</taxon>
        <taxon>Rhabditida</taxon>
        <taxon>Rhabditina</taxon>
        <taxon>Rhabditomorpha</taxon>
        <taxon>Rhabditoidea</taxon>
        <taxon>Rhabditidae</taxon>
        <taxon>Peloderinae</taxon>
        <taxon>Caenorhabditis</taxon>
    </lineage>
</organism>
<dbReference type="EMBL" id="GL380040">
    <property type="protein sequence ID" value="EGT43912.1"/>
    <property type="molecule type" value="Genomic_DNA"/>
</dbReference>
<name>G0P3D4_CAEBE</name>
<dbReference type="AlphaFoldDB" id="G0P3D4"/>
<feature type="chain" id="PRO_5003406805" description="DUF19 domain-containing protein" evidence="1">
    <location>
        <begin position="22"/>
        <end position="195"/>
    </location>
</feature>
<keyword evidence="3" id="KW-1185">Reference proteome</keyword>
<evidence type="ECO:0008006" key="4">
    <source>
        <dbReference type="Google" id="ProtNLM"/>
    </source>
</evidence>
<dbReference type="Proteomes" id="UP000008068">
    <property type="component" value="Unassembled WGS sequence"/>
</dbReference>
<dbReference type="STRING" id="135651.G0P3D4"/>
<accession>G0P3D4</accession>
<evidence type="ECO:0000313" key="3">
    <source>
        <dbReference type="Proteomes" id="UP000008068"/>
    </source>
</evidence>
<sequence length="195" mass="21877">MTLRCLFTCILFVSLPVLTSSMTLKTPYHRPVCEQSQSCSYGFQQFTFELCDCPDFRPCSMKDGVQLNGIVYQFCEARDIPTCTLDEIAAELDMLQTSIYCLCPLNKVYTKQKGSTSLAAKYVCQEAPLPLCPSMPDCNAKAKRDQLSSGQKLDEPADLISKLNKIMNSLPHYDSPPIYSHQPNNLFSSRSALKF</sequence>
<evidence type="ECO:0000256" key="1">
    <source>
        <dbReference type="SAM" id="SignalP"/>
    </source>
</evidence>
<protein>
    <recommendedName>
        <fullName evidence="4">DUF19 domain-containing protein</fullName>
    </recommendedName>
</protein>
<evidence type="ECO:0000313" key="2">
    <source>
        <dbReference type="EMBL" id="EGT43912.1"/>
    </source>
</evidence>
<dbReference type="OrthoDB" id="5773570at2759"/>
<feature type="signal peptide" evidence="1">
    <location>
        <begin position="1"/>
        <end position="21"/>
    </location>
</feature>
<dbReference type="eggNOG" id="ENOG502RA3B">
    <property type="taxonomic scope" value="Eukaryota"/>
</dbReference>
<dbReference type="FunCoup" id="G0P3D4">
    <property type="interactions" value="386"/>
</dbReference>
<dbReference type="HOGENOM" id="CLU_1397445_0_0_1"/>
<dbReference type="InParanoid" id="G0P3D4"/>
<proteinExistence type="predicted"/>